<keyword evidence="6" id="KW-0653">Protein transport</keyword>
<sequence length="899" mass="98790">MNPIASITVDLSDVLAAAMNPTATVRQEAEAHLATFKETNFPSFLSSLLSALVDDSKPTALRQTAGLLIKNAVDAKEEATRIALQNKWRTVDDSIRSFIRKNLIDSLHSPESDVRRTVALVIAKIALIDLTHKEWPELIPSLLQNMSAQPHVSGTRQATLWALGWLCEEIDPIIFSASDVNLVLTAIVAGMGSTEPDESRLAAFEALGNAIDFAERNFEVEVERDYLMTVVCEGTQANNVNIRRRAFECIHSIASYYYAKLPGYIMKLYELTVKAIMEDVDEVGTQAVEFWSTVAEAELEFEEEGTIEKIHHFIPKAAEHLVPTLLKQLTKQDESSFEDNDSHWDVAMACGVCLNLIAQVVRDPIVSMVSGFIATNIRNEDWRFREASIYVIASILDGPSASALESLVFETVPVIFEVLSQDPHPYVRNTAAYALSRVFAFLHGPNKGLNRPLVVPENLPALLSVLGEKVTKDLPQNSFYVCEAIRYLALGYEDEAESPLAMYMTDLIQKLLEVAARPDANPQNKLATAAYEAINDLIRCSSTTSKDVIPQLITHVLSLLNGVLNTPSTSMEHRQKLLMEQGSLCGMLQVCIQRLSVMDKSSELIAPLAVSIGEALLATLQASVSIGYVFEDAMLCLSAFVDAMGPNFLEYLPRFYPYLIQGLRNPQEWQICSSTIGALGDMCRATGTGILPHCDEIVLVLLEDLSNAQLHRNVKPELLGCFSDIAVAIEGSFVKYLDAVLAVLQKAMETSVAMAGENSQEEDVDYNNSLRNGILNAYVGIVNYVVDDDDIKNLPQGAAATESLVRHLPSLVNFICAIGAEIARGDGNIEDVDREAVGLLADLCRILPSFANQLASYSDRNWLNVLRSAQTSASMHGDSENVVEQSIITICKLTNLRLS</sequence>
<dbReference type="Pfam" id="PF13513">
    <property type="entry name" value="HEAT_EZ"/>
    <property type="match status" value="1"/>
</dbReference>
<evidence type="ECO:0000256" key="6">
    <source>
        <dbReference type="ARBA" id="ARBA00022927"/>
    </source>
</evidence>
<evidence type="ECO:0000256" key="3">
    <source>
        <dbReference type="ARBA" id="ARBA00022448"/>
    </source>
</evidence>
<dbReference type="InterPro" id="IPR040122">
    <property type="entry name" value="Importin_beta"/>
</dbReference>
<evidence type="ECO:0000256" key="4">
    <source>
        <dbReference type="ARBA" id="ARBA00022490"/>
    </source>
</evidence>
<name>A0A7S0VBW1_9CHLO</name>
<dbReference type="InterPro" id="IPR001494">
    <property type="entry name" value="Importin-beta_N"/>
</dbReference>
<dbReference type="EMBL" id="HBFM01027796">
    <property type="protein sequence ID" value="CAD8785747.1"/>
    <property type="molecule type" value="Transcribed_RNA"/>
</dbReference>
<dbReference type="PROSITE" id="PS50166">
    <property type="entry name" value="IMPORTIN_B_NT"/>
    <property type="match status" value="1"/>
</dbReference>
<dbReference type="SUPFAM" id="SSF48371">
    <property type="entry name" value="ARM repeat"/>
    <property type="match status" value="1"/>
</dbReference>
<reference evidence="8" key="1">
    <citation type="submission" date="2021-01" db="EMBL/GenBank/DDBJ databases">
        <authorList>
            <person name="Corre E."/>
            <person name="Pelletier E."/>
            <person name="Niang G."/>
            <person name="Scheremetjew M."/>
            <person name="Finn R."/>
            <person name="Kale V."/>
            <person name="Holt S."/>
            <person name="Cochrane G."/>
            <person name="Meng A."/>
            <person name="Brown T."/>
            <person name="Cohen L."/>
        </authorList>
    </citation>
    <scope>NUCLEOTIDE SEQUENCE</scope>
    <source>
        <strain evidence="8">SAG 63-3</strain>
    </source>
</reference>
<accession>A0A7S0VBW1</accession>
<protein>
    <recommendedName>
        <fullName evidence="7">Importin N-terminal domain-containing protein</fullName>
    </recommendedName>
</protein>
<keyword evidence="4" id="KW-0963">Cytoplasm</keyword>
<dbReference type="AlphaFoldDB" id="A0A7S0VBW1"/>
<evidence type="ECO:0000313" key="8">
    <source>
        <dbReference type="EMBL" id="CAD8785747.1"/>
    </source>
</evidence>
<dbReference type="GO" id="GO:0031267">
    <property type="term" value="F:small GTPase binding"/>
    <property type="evidence" value="ECO:0007669"/>
    <property type="project" value="InterPro"/>
</dbReference>
<dbReference type="GO" id="GO:0006606">
    <property type="term" value="P:protein import into nucleus"/>
    <property type="evidence" value="ECO:0007669"/>
    <property type="project" value="InterPro"/>
</dbReference>
<dbReference type="SMART" id="SM00913">
    <property type="entry name" value="IBN_N"/>
    <property type="match status" value="1"/>
</dbReference>
<evidence type="ECO:0000256" key="2">
    <source>
        <dbReference type="ARBA" id="ARBA00010907"/>
    </source>
</evidence>
<organism evidence="8">
    <name type="scientific">Polytomella parva</name>
    <dbReference type="NCBI Taxonomy" id="51329"/>
    <lineage>
        <taxon>Eukaryota</taxon>
        <taxon>Viridiplantae</taxon>
        <taxon>Chlorophyta</taxon>
        <taxon>core chlorophytes</taxon>
        <taxon>Chlorophyceae</taxon>
        <taxon>CS clade</taxon>
        <taxon>Chlamydomonadales</taxon>
        <taxon>Chlamydomonadaceae</taxon>
        <taxon>Polytomella</taxon>
    </lineage>
</organism>
<dbReference type="Pfam" id="PF03810">
    <property type="entry name" value="IBN_N"/>
    <property type="match status" value="1"/>
</dbReference>
<evidence type="ECO:0000259" key="7">
    <source>
        <dbReference type="PROSITE" id="PS50166"/>
    </source>
</evidence>
<dbReference type="InterPro" id="IPR058584">
    <property type="entry name" value="IMB1_TNPO1-like_TPR"/>
</dbReference>
<evidence type="ECO:0000256" key="5">
    <source>
        <dbReference type="ARBA" id="ARBA00022737"/>
    </source>
</evidence>
<proteinExistence type="inferred from homology"/>
<gene>
    <name evidence="8" type="ORF">PPAR00522_LOCUS17982</name>
</gene>
<dbReference type="Pfam" id="PF25574">
    <property type="entry name" value="TPR_IMB1"/>
    <property type="match status" value="1"/>
</dbReference>
<dbReference type="PANTHER" id="PTHR10527">
    <property type="entry name" value="IMPORTIN BETA"/>
    <property type="match status" value="1"/>
</dbReference>
<feature type="domain" description="Importin N-terminal" evidence="7">
    <location>
        <begin position="29"/>
        <end position="109"/>
    </location>
</feature>
<keyword evidence="3" id="KW-0813">Transport</keyword>
<dbReference type="GO" id="GO:0005737">
    <property type="term" value="C:cytoplasm"/>
    <property type="evidence" value="ECO:0007669"/>
    <property type="project" value="UniProtKB-SubCell"/>
</dbReference>
<evidence type="ECO:0000256" key="1">
    <source>
        <dbReference type="ARBA" id="ARBA00004496"/>
    </source>
</evidence>
<comment type="similarity">
    <text evidence="2">Belongs to the importin beta family. Importin beta-1 subfamily.</text>
</comment>
<dbReference type="InterPro" id="IPR011989">
    <property type="entry name" value="ARM-like"/>
</dbReference>
<dbReference type="InterPro" id="IPR016024">
    <property type="entry name" value="ARM-type_fold"/>
</dbReference>
<dbReference type="FunFam" id="1.25.10.10:FF:000027">
    <property type="entry name" value="Importin subunit beta-1"/>
    <property type="match status" value="1"/>
</dbReference>
<dbReference type="Gene3D" id="1.25.10.10">
    <property type="entry name" value="Leucine-rich Repeat Variant"/>
    <property type="match status" value="1"/>
</dbReference>
<comment type="subcellular location">
    <subcellularLocation>
        <location evidence="1">Cytoplasm</location>
    </subcellularLocation>
</comment>
<keyword evidence="5" id="KW-0677">Repeat</keyword>